<dbReference type="AlphaFoldDB" id="A0A9D4CZ62"/>
<reference evidence="1" key="1">
    <citation type="journal article" date="2019" name="bioRxiv">
        <title>The Genome of the Zebra Mussel, Dreissena polymorpha: A Resource for Invasive Species Research.</title>
        <authorList>
            <person name="McCartney M.A."/>
            <person name="Auch B."/>
            <person name="Kono T."/>
            <person name="Mallez S."/>
            <person name="Zhang Y."/>
            <person name="Obille A."/>
            <person name="Becker A."/>
            <person name="Abrahante J.E."/>
            <person name="Garbe J."/>
            <person name="Badalamenti J.P."/>
            <person name="Herman A."/>
            <person name="Mangelson H."/>
            <person name="Liachko I."/>
            <person name="Sullivan S."/>
            <person name="Sone E.D."/>
            <person name="Koren S."/>
            <person name="Silverstein K.A.T."/>
            <person name="Beckman K.B."/>
            <person name="Gohl D.M."/>
        </authorList>
    </citation>
    <scope>NUCLEOTIDE SEQUENCE</scope>
    <source>
        <strain evidence="1">Duluth1</strain>
        <tissue evidence="1">Whole animal</tissue>
    </source>
</reference>
<evidence type="ECO:0000313" key="1">
    <source>
        <dbReference type="EMBL" id="KAH3736186.1"/>
    </source>
</evidence>
<keyword evidence="2" id="KW-1185">Reference proteome</keyword>
<name>A0A9D4CZ62_DREPO</name>
<accession>A0A9D4CZ62</accession>
<dbReference type="EMBL" id="JAIWYP010000011">
    <property type="protein sequence ID" value="KAH3736186.1"/>
    <property type="molecule type" value="Genomic_DNA"/>
</dbReference>
<reference evidence="1" key="2">
    <citation type="submission" date="2020-11" db="EMBL/GenBank/DDBJ databases">
        <authorList>
            <person name="McCartney M.A."/>
            <person name="Auch B."/>
            <person name="Kono T."/>
            <person name="Mallez S."/>
            <person name="Becker A."/>
            <person name="Gohl D.M."/>
            <person name="Silverstein K.A.T."/>
            <person name="Koren S."/>
            <person name="Bechman K.B."/>
            <person name="Herman A."/>
            <person name="Abrahante J.E."/>
            <person name="Garbe J."/>
        </authorList>
    </citation>
    <scope>NUCLEOTIDE SEQUENCE</scope>
    <source>
        <strain evidence="1">Duluth1</strain>
        <tissue evidence="1">Whole animal</tissue>
    </source>
</reference>
<sequence length="75" mass="8535">MRFGKFNAFPMITMEGLNIILYHWKDKGTCDGSCLQVSRISLKMVMTDERTAVDSLSVSGRDSIILGRRTYGRCR</sequence>
<comment type="caution">
    <text evidence="1">The sequence shown here is derived from an EMBL/GenBank/DDBJ whole genome shotgun (WGS) entry which is preliminary data.</text>
</comment>
<dbReference type="Proteomes" id="UP000828390">
    <property type="component" value="Unassembled WGS sequence"/>
</dbReference>
<organism evidence="1 2">
    <name type="scientific">Dreissena polymorpha</name>
    <name type="common">Zebra mussel</name>
    <name type="synonym">Mytilus polymorpha</name>
    <dbReference type="NCBI Taxonomy" id="45954"/>
    <lineage>
        <taxon>Eukaryota</taxon>
        <taxon>Metazoa</taxon>
        <taxon>Spiralia</taxon>
        <taxon>Lophotrochozoa</taxon>
        <taxon>Mollusca</taxon>
        <taxon>Bivalvia</taxon>
        <taxon>Autobranchia</taxon>
        <taxon>Heteroconchia</taxon>
        <taxon>Euheterodonta</taxon>
        <taxon>Imparidentia</taxon>
        <taxon>Neoheterodontei</taxon>
        <taxon>Myida</taxon>
        <taxon>Dreissenoidea</taxon>
        <taxon>Dreissenidae</taxon>
        <taxon>Dreissena</taxon>
    </lineage>
</organism>
<evidence type="ECO:0000313" key="2">
    <source>
        <dbReference type="Proteomes" id="UP000828390"/>
    </source>
</evidence>
<protein>
    <submittedName>
        <fullName evidence="1">Uncharacterized protein</fullName>
    </submittedName>
</protein>
<proteinExistence type="predicted"/>
<gene>
    <name evidence="1" type="ORF">DPMN_042749</name>
</gene>